<feature type="compositionally biased region" description="Basic and acidic residues" evidence="1">
    <location>
        <begin position="26"/>
        <end position="41"/>
    </location>
</feature>
<accession>A0A7J6AT08</accession>
<comment type="caution">
    <text evidence="2">The sequence shown here is derived from an EMBL/GenBank/DDBJ whole genome shotgun (WGS) entry which is preliminary data.</text>
</comment>
<protein>
    <submittedName>
        <fullName evidence="2">Uncharacterized protein</fullName>
    </submittedName>
</protein>
<evidence type="ECO:0000313" key="3">
    <source>
        <dbReference type="Proteomes" id="UP000593565"/>
    </source>
</evidence>
<evidence type="ECO:0000256" key="1">
    <source>
        <dbReference type="SAM" id="MobiDB-lite"/>
    </source>
</evidence>
<name>A0A7J6AT08_AMEME</name>
<dbReference type="EMBL" id="JAAGNN010000009">
    <property type="protein sequence ID" value="KAF4085249.1"/>
    <property type="molecule type" value="Genomic_DNA"/>
</dbReference>
<gene>
    <name evidence="2" type="ORF">AMELA_G00115070</name>
</gene>
<dbReference type="Proteomes" id="UP000593565">
    <property type="component" value="Unassembled WGS sequence"/>
</dbReference>
<dbReference type="AlphaFoldDB" id="A0A7J6AT08"/>
<feature type="region of interest" description="Disordered" evidence="1">
    <location>
        <begin position="1"/>
        <end position="105"/>
    </location>
</feature>
<sequence length="105" mass="12007">MRKELLQNPKQTMLATNSKLNMKTAQKKETNLQKIKDKETPKQGCNTEKPLPGQKNVPSNQNHEVGIQEASSKKKKDNQNHTSNQQQDPKDITIFFMPSYPKTLT</sequence>
<feature type="compositionally biased region" description="Polar residues" evidence="1">
    <location>
        <begin position="8"/>
        <end position="24"/>
    </location>
</feature>
<proteinExistence type="predicted"/>
<organism evidence="2 3">
    <name type="scientific">Ameiurus melas</name>
    <name type="common">Black bullhead</name>
    <name type="synonym">Silurus melas</name>
    <dbReference type="NCBI Taxonomy" id="219545"/>
    <lineage>
        <taxon>Eukaryota</taxon>
        <taxon>Metazoa</taxon>
        <taxon>Chordata</taxon>
        <taxon>Craniata</taxon>
        <taxon>Vertebrata</taxon>
        <taxon>Euteleostomi</taxon>
        <taxon>Actinopterygii</taxon>
        <taxon>Neopterygii</taxon>
        <taxon>Teleostei</taxon>
        <taxon>Ostariophysi</taxon>
        <taxon>Siluriformes</taxon>
        <taxon>Ictaluridae</taxon>
        <taxon>Ameiurus</taxon>
    </lineage>
</organism>
<keyword evidence="3" id="KW-1185">Reference proteome</keyword>
<reference evidence="2 3" key="1">
    <citation type="submission" date="2020-02" db="EMBL/GenBank/DDBJ databases">
        <title>A chromosome-scale genome assembly of the black bullhead catfish (Ameiurus melas).</title>
        <authorList>
            <person name="Wen M."/>
            <person name="Zham M."/>
            <person name="Cabau C."/>
            <person name="Klopp C."/>
            <person name="Donnadieu C."/>
            <person name="Roques C."/>
            <person name="Bouchez O."/>
            <person name="Lampietro C."/>
            <person name="Jouanno E."/>
            <person name="Herpin A."/>
            <person name="Louis A."/>
            <person name="Berthelot C."/>
            <person name="Parey E."/>
            <person name="Roest-Crollius H."/>
            <person name="Braasch I."/>
            <person name="Postlethwait J."/>
            <person name="Robinson-Rechavi M."/>
            <person name="Echchiki A."/>
            <person name="Begum T."/>
            <person name="Montfort J."/>
            <person name="Schartl M."/>
            <person name="Bobe J."/>
            <person name="Guiguen Y."/>
        </authorList>
    </citation>
    <scope>NUCLEOTIDE SEQUENCE [LARGE SCALE GENOMIC DNA]</scope>
    <source>
        <strain evidence="2">M_S1</strain>
        <tissue evidence="2">Blood</tissue>
    </source>
</reference>
<evidence type="ECO:0000313" key="2">
    <source>
        <dbReference type="EMBL" id="KAF4085249.1"/>
    </source>
</evidence>